<evidence type="ECO:0000313" key="2">
    <source>
        <dbReference type="Proteomes" id="UP000249218"/>
    </source>
</evidence>
<dbReference type="AlphaFoldDB" id="A0A2W1BHZ5"/>
<gene>
    <name evidence="1" type="primary">HaOG210530</name>
    <name evidence="1" type="ORF">B5X24_HaOG210530</name>
</gene>
<dbReference type="EMBL" id="KZ150151">
    <property type="protein sequence ID" value="PZC72837.1"/>
    <property type="molecule type" value="Genomic_DNA"/>
</dbReference>
<protein>
    <submittedName>
        <fullName evidence="1">Uncharacterized protein</fullName>
    </submittedName>
</protein>
<reference evidence="1 2" key="1">
    <citation type="journal article" date="2017" name="BMC Biol.">
        <title>Genomic innovations, transcriptional plasticity and gene loss underlying the evolution and divergence of two highly polyphagous and invasive Helicoverpa pest species.</title>
        <authorList>
            <person name="Pearce S.L."/>
            <person name="Clarke D.F."/>
            <person name="East P.D."/>
            <person name="Elfekih S."/>
            <person name="Gordon K.H."/>
            <person name="Jermiin L.S."/>
            <person name="McGaughran A."/>
            <person name="Oakeshott J.G."/>
            <person name="Papanikolaou A."/>
            <person name="Perera O.P."/>
            <person name="Rane R.V."/>
            <person name="Richards S."/>
            <person name="Tay W.T."/>
            <person name="Walsh T.K."/>
            <person name="Anderson A."/>
            <person name="Anderson C.J."/>
            <person name="Asgari S."/>
            <person name="Board P.G."/>
            <person name="Bretschneider A."/>
            <person name="Campbell P.M."/>
            <person name="Chertemps T."/>
            <person name="Christeller J.T."/>
            <person name="Coppin C.W."/>
            <person name="Downes S.J."/>
            <person name="Duan G."/>
            <person name="Farnsworth C.A."/>
            <person name="Good R.T."/>
            <person name="Han L.B."/>
            <person name="Han Y.C."/>
            <person name="Hatje K."/>
            <person name="Horne I."/>
            <person name="Huang Y.P."/>
            <person name="Hughes D.S."/>
            <person name="Jacquin-Joly E."/>
            <person name="James W."/>
            <person name="Jhangiani S."/>
            <person name="Kollmar M."/>
            <person name="Kuwar S.S."/>
            <person name="Li S."/>
            <person name="Liu N.Y."/>
            <person name="Maibeche M.T."/>
            <person name="Miller J.R."/>
            <person name="Montagne N."/>
            <person name="Perry T."/>
            <person name="Qu J."/>
            <person name="Song S.V."/>
            <person name="Sutton G.G."/>
            <person name="Vogel H."/>
            <person name="Walenz B.P."/>
            <person name="Xu W."/>
            <person name="Zhang H.J."/>
            <person name="Zou Z."/>
            <person name="Batterham P."/>
            <person name="Edwards O.R."/>
            <person name="Feyereisen R."/>
            <person name="Gibbs R.A."/>
            <person name="Heckel D.G."/>
            <person name="McGrath A."/>
            <person name="Robin C."/>
            <person name="Scherer S.E."/>
            <person name="Worley K.C."/>
            <person name="Wu Y.D."/>
        </authorList>
    </citation>
    <scope>NUCLEOTIDE SEQUENCE [LARGE SCALE GENOMIC DNA]</scope>
    <source>
        <strain evidence="1">Harm_GR_Male_#8</strain>
        <tissue evidence="1">Whole organism</tissue>
    </source>
</reference>
<organism evidence="1 2">
    <name type="scientific">Helicoverpa armigera</name>
    <name type="common">Cotton bollworm</name>
    <name type="synonym">Heliothis armigera</name>
    <dbReference type="NCBI Taxonomy" id="29058"/>
    <lineage>
        <taxon>Eukaryota</taxon>
        <taxon>Metazoa</taxon>
        <taxon>Ecdysozoa</taxon>
        <taxon>Arthropoda</taxon>
        <taxon>Hexapoda</taxon>
        <taxon>Insecta</taxon>
        <taxon>Pterygota</taxon>
        <taxon>Neoptera</taxon>
        <taxon>Endopterygota</taxon>
        <taxon>Lepidoptera</taxon>
        <taxon>Glossata</taxon>
        <taxon>Ditrysia</taxon>
        <taxon>Noctuoidea</taxon>
        <taxon>Noctuidae</taxon>
        <taxon>Heliothinae</taxon>
        <taxon>Helicoverpa</taxon>
    </lineage>
</organism>
<keyword evidence="2" id="KW-1185">Reference proteome</keyword>
<evidence type="ECO:0000313" key="1">
    <source>
        <dbReference type="EMBL" id="PZC72837.1"/>
    </source>
</evidence>
<sequence>MYSRLLQPFQCCVRENGFPSLSLISGGFAASSTSLFNQSTYPLAWRHSLVPPTTGTVQTKYFLNQIIPSASLNSAN</sequence>
<dbReference type="Proteomes" id="UP000249218">
    <property type="component" value="Unassembled WGS sequence"/>
</dbReference>
<proteinExistence type="predicted"/>
<accession>A0A2W1BHZ5</accession>
<name>A0A2W1BHZ5_HELAM</name>